<dbReference type="PIRSF" id="PIRSF031509">
    <property type="entry name" value="Cell_wall_LiaF/YvqF"/>
    <property type="match status" value="1"/>
</dbReference>
<evidence type="ECO:0000313" key="3">
    <source>
        <dbReference type="EMBL" id="CEA04694.1"/>
    </source>
</evidence>
<name>A0A078MEI5_9BACL</name>
<feature type="domain" description="Cell wall-active antibiotics response LiaF-like C-terminal" evidence="2">
    <location>
        <begin position="111"/>
        <end position="218"/>
    </location>
</feature>
<dbReference type="Pfam" id="PF09922">
    <property type="entry name" value="LiaF-like_C"/>
    <property type="match status" value="1"/>
</dbReference>
<feature type="transmembrane region" description="Helical" evidence="1">
    <location>
        <begin position="52"/>
        <end position="81"/>
    </location>
</feature>
<keyword evidence="1" id="KW-0472">Membrane</keyword>
<evidence type="ECO:0000259" key="2">
    <source>
        <dbReference type="Pfam" id="PF09922"/>
    </source>
</evidence>
<dbReference type="InterPro" id="IPR016975">
    <property type="entry name" value="Cell_wall_LiaF"/>
</dbReference>
<dbReference type="PATRIC" id="fig|1461583.4.peg.2013"/>
<keyword evidence="1" id="KW-1133">Transmembrane helix</keyword>
<keyword evidence="1" id="KW-0812">Transmembrane</keyword>
<reference evidence="3" key="1">
    <citation type="submission" date="2014-07" db="EMBL/GenBank/DDBJ databases">
        <authorList>
            <person name="Urmite Genomes Urmite Genomes"/>
        </authorList>
    </citation>
    <scope>NUCLEOTIDE SEQUENCE</scope>
    <source>
        <strain evidence="3">13S34_air</strain>
    </source>
</reference>
<dbReference type="EMBL" id="LN483076">
    <property type="protein sequence ID" value="CEA04694.1"/>
    <property type="molecule type" value="Genomic_DNA"/>
</dbReference>
<dbReference type="InterPro" id="IPR047793">
    <property type="entry name" value="LiaF_C"/>
</dbReference>
<accession>A0A078MEI5</accession>
<feature type="transmembrane region" description="Helical" evidence="1">
    <location>
        <begin position="12"/>
        <end position="40"/>
    </location>
</feature>
<protein>
    <recommendedName>
        <fullName evidence="2">Cell wall-active antibiotics response LiaF-like C-terminal domain-containing protein</fullName>
    </recommendedName>
</protein>
<dbReference type="AlphaFoldDB" id="A0A078MEI5"/>
<dbReference type="NCBIfam" id="NF040535">
    <property type="entry name" value="LiaF_C_term"/>
    <property type="match status" value="1"/>
</dbReference>
<gene>
    <name evidence="3" type="ORF">BN1050_02092</name>
</gene>
<sequence>MTTTTLKSILALFGAAVLIEVITLNNGAIILLMITALFLYEGIKRHRNSLLAIGLVALGITLFSLLTLRIAAVIIALYYIYFYYKKDTHKKAIFNETTDTSRVTSNPFFQTETDSETYAWRDINMLRLGGKVVIDTTQTVLPRGTSVITVQQLLGNVQIILPHDVPVRFVFSTFYGEAKLPMATKRLKNSTWHTTIPAEQNLREMVIHVSALVGDVEVIYA</sequence>
<dbReference type="GO" id="GO:0016020">
    <property type="term" value="C:membrane"/>
    <property type="evidence" value="ECO:0007669"/>
    <property type="project" value="InterPro"/>
</dbReference>
<dbReference type="InterPro" id="IPR024425">
    <property type="entry name" value="LiaF-like_C"/>
</dbReference>
<proteinExistence type="predicted"/>
<evidence type="ECO:0000256" key="1">
    <source>
        <dbReference type="SAM" id="Phobius"/>
    </source>
</evidence>
<organism evidence="3">
    <name type="scientific">Metalysinibacillus saudimassiliensis</name>
    <dbReference type="NCBI Taxonomy" id="1461583"/>
    <lineage>
        <taxon>Bacteria</taxon>
        <taxon>Bacillati</taxon>
        <taxon>Bacillota</taxon>
        <taxon>Bacilli</taxon>
        <taxon>Bacillales</taxon>
        <taxon>Caryophanaceae</taxon>
        <taxon>Metalysinibacillus</taxon>
    </lineage>
</organism>
<dbReference type="HOGENOM" id="CLU_074089_1_1_9"/>